<dbReference type="PANTHER" id="PTHR43394:SF1">
    <property type="entry name" value="ATP-BINDING CASSETTE SUB-FAMILY B MEMBER 10, MITOCHONDRIAL"/>
    <property type="match status" value="1"/>
</dbReference>
<dbReference type="GO" id="GO:0005886">
    <property type="term" value="C:plasma membrane"/>
    <property type="evidence" value="ECO:0007669"/>
    <property type="project" value="UniProtKB-SubCell"/>
</dbReference>
<dbReference type="InterPro" id="IPR036640">
    <property type="entry name" value="ABC1_TM_sf"/>
</dbReference>
<dbReference type="PANTHER" id="PTHR43394">
    <property type="entry name" value="ATP-DEPENDENT PERMEASE MDL1, MITOCHONDRIAL"/>
    <property type="match status" value="1"/>
</dbReference>
<dbReference type="OrthoDB" id="400069at2"/>
<dbReference type="GO" id="GO:0016887">
    <property type="term" value="F:ATP hydrolysis activity"/>
    <property type="evidence" value="ECO:0007669"/>
    <property type="project" value="InterPro"/>
</dbReference>
<dbReference type="GO" id="GO:0005524">
    <property type="term" value="F:ATP binding"/>
    <property type="evidence" value="ECO:0007669"/>
    <property type="project" value="UniProtKB-KW"/>
</dbReference>
<dbReference type="GO" id="GO:0015421">
    <property type="term" value="F:ABC-type oligopeptide transporter activity"/>
    <property type="evidence" value="ECO:0007669"/>
    <property type="project" value="TreeGrafter"/>
</dbReference>
<evidence type="ECO:0000256" key="1">
    <source>
        <dbReference type="ARBA" id="ARBA00004651"/>
    </source>
</evidence>
<evidence type="ECO:0000313" key="11">
    <source>
        <dbReference type="EMBL" id="PAK21566.1"/>
    </source>
</evidence>
<feature type="transmembrane region" description="Helical" evidence="8">
    <location>
        <begin position="138"/>
        <end position="158"/>
    </location>
</feature>
<accession>A0A269TKH6</accession>
<keyword evidence="5" id="KW-0067">ATP-binding</keyword>
<evidence type="ECO:0000256" key="7">
    <source>
        <dbReference type="ARBA" id="ARBA00023136"/>
    </source>
</evidence>
<evidence type="ECO:0000256" key="6">
    <source>
        <dbReference type="ARBA" id="ARBA00022989"/>
    </source>
</evidence>
<proteinExistence type="inferred from homology"/>
<evidence type="ECO:0000313" key="12">
    <source>
        <dbReference type="Proteomes" id="UP000216943"/>
    </source>
</evidence>
<feature type="transmembrane region" description="Helical" evidence="8">
    <location>
        <begin position="20"/>
        <end position="41"/>
    </location>
</feature>
<dbReference type="Proteomes" id="UP000216943">
    <property type="component" value="Unassembled WGS sequence"/>
</dbReference>
<evidence type="ECO:0000259" key="10">
    <source>
        <dbReference type="PROSITE" id="PS50929"/>
    </source>
</evidence>
<comment type="similarity">
    <text evidence="2">Belongs to the ABC transporter superfamily.</text>
</comment>
<comment type="caution">
    <text evidence="11">The sequence shown here is derived from an EMBL/GenBank/DDBJ whole genome shotgun (WGS) entry which is preliminary data.</text>
</comment>
<keyword evidence="4" id="KW-0547">Nucleotide-binding</keyword>
<name>A0A269TKH6_9BACT</name>
<feature type="transmembrane region" description="Helical" evidence="8">
    <location>
        <begin position="164"/>
        <end position="183"/>
    </location>
</feature>
<dbReference type="InterPro" id="IPR011527">
    <property type="entry name" value="ABC1_TM_dom"/>
</dbReference>
<dbReference type="InterPro" id="IPR039421">
    <property type="entry name" value="Type_1_exporter"/>
</dbReference>
<evidence type="ECO:0008006" key="13">
    <source>
        <dbReference type="Google" id="ProtNLM"/>
    </source>
</evidence>
<organism evidence="11 12">
    <name type="scientific">Mycoplasmopsis agassizii</name>
    <dbReference type="NCBI Taxonomy" id="33922"/>
    <lineage>
        <taxon>Bacteria</taxon>
        <taxon>Bacillati</taxon>
        <taxon>Mycoplasmatota</taxon>
        <taxon>Mycoplasmoidales</taxon>
        <taxon>Metamycoplasmataceae</taxon>
        <taxon>Mycoplasmopsis</taxon>
    </lineage>
</organism>
<dbReference type="RefSeq" id="WP_095334579.1">
    <property type="nucleotide sequence ID" value="NZ_NQNY01000003.1"/>
</dbReference>
<evidence type="ECO:0000256" key="5">
    <source>
        <dbReference type="ARBA" id="ARBA00022840"/>
    </source>
</evidence>
<dbReference type="InterPro" id="IPR003593">
    <property type="entry name" value="AAA+_ATPase"/>
</dbReference>
<evidence type="ECO:0000259" key="9">
    <source>
        <dbReference type="PROSITE" id="PS50893"/>
    </source>
</evidence>
<evidence type="ECO:0000256" key="8">
    <source>
        <dbReference type="SAM" id="Phobius"/>
    </source>
</evidence>
<feature type="transmembrane region" description="Helical" evidence="8">
    <location>
        <begin position="61"/>
        <end position="85"/>
    </location>
</feature>
<gene>
    <name evidence="11" type="ORF">CJJ23_01280</name>
</gene>
<feature type="domain" description="ABC transporter" evidence="9">
    <location>
        <begin position="342"/>
        <end position="545"/>
    </location>
</feature>
<dbReference type="InterPro" id="IPR027417">
    <property type="entry name" value="P-loop_NTPase"/>
</dbReference>
<dbReference type="InterPro" id="IPR003439">
    <property type="entry name" value="ABC_transporter-like_ATP-bd"/>
</dbReference>
<dbReference type="SMART" id="SM00382">
    <property type="entry name" value="AAA"/>
    <property type="match status" value="1"/>
</dbReference>
<dbReference type="SUPFAM" id="SSF90123">
    <property type="entry name" value="ABC transporter transmembrane region"/>
    <property type="match status" value="1"/>
</dbReference>
<dbReference type="PROSITE" id="PS50893">
    <property type="entry name" value="ABC_TRANSPORTER_2"/>
    <property type="match status" value="1"/>
</dbReference>
<keyword evidence="3 8" id="KW-0812">Transmembrane</keyword>
<protein>
    <recommendedName>
        <fullName evidence="13">ABC transporter ATP-binding protein</fullName>
    </recommendedName>
</protein>
<dbReference type="AlphaFoldDB" id="A0A269TKH6"/>
<reference evidence="12" key="1">
    <citation type="submission" date="2017-08" db="EMBL/GenBank/DDBJ databases">
        <authorList>
            <person name="Alvarez-Ponce D."/>
            <person name="Weitzman C.L."/>
            <person name="Tillett R.L."/>
            <person name="Sandmeier F.C."/>
            <person name="Tracy C.R."/>
        </authorList>
    </citation>
    <scope>NUCLEOTIDE SEQUENCE [LARGE SCALE GENOMIC DNA]</scope>
    <source>
        <strain evidence="12">723</strain>
    </source>
</reference>
<dbReference type="SUPFAM" id="SSF52540">
    <property type="entry name" value="P-loop containing nucleoside triphosphate hydrolases"/>
    <property type="match status" value="1"/>
</dbReference>
<dbReference type="Gene3D" id="3.40.50.300">
    <property type="entry name" value="P-loop containing nucleotide triphosphate hydrolases"/>
    <property type="match status" value="1"/>
</dbReference>
<feature type="domain" description="ABC transmembrane type-1" evidence="10">
    <location>
        <begin position="22"/>
        <end position="278"/>
    </location>
</feature>
<dbReference type="Gene3D" id="1.20.1560.10">
    <property type="entry name" value="ABC transporter type 1, transmembrane domain"/>
    <property type="match status" value="1"/>
</dbReference>
<evidence type="ECO:0000256" key="2">
    <source>
        <dbReference type="ARBA" id="ARBA00005417"/>
    </source>
</evidence>
<dbReference type="EMBL" id="NQNY01000003">
    <property type="protein sequence ID" value="PAK21566.1"/>
    <property type="molecule type" value="Genomic_DNA"/>
</dbReference>
<dbReference type="GO" id="GO:0090374">
    <property type="term" value="P:oligopeptide export from mitochondrion"/>
    <property type="evidence" value="ECO:0007669"/>
    <property type="project" value="TreeGrafter"/>
</dbReference>
<comment type="subcellular location">
    <subcellularLocation>
        <location evidence="1">Cell membrane</location>
        <topology evidence="1">Multi-pass membrane protein</topology>
    </subcellularLocation>
</comment>
<dbReference type="Pfam" id="PF00005">
    <property type="entry name" value="ABC_tran"/>
    <property type="match status" value="1"/>
</dbReference>
<evidence type="ECO:0000256" key="4">
    <source>
        <dbReference type="ARBA" id="ARBA00022741"/>
    </source>
</evidence>
<feature type="transmembrane region" description="Helical" evidence="8">
    <location>
        <begin position="257"/>
        <end position="275"/>
    </location>
</feature>
<keyword evidence="7 8" id="KW-0472">Membrane</keyword>
<evidence type="ECO:0000256" key="3">
    <source>
        <dbReference type="ARBA" id="ARBA00022692"/>
    </source>
</evidence>
<keyword evidence="6 8" id="KW-1133">Transmembrane helix</keyword>
<sequence>MKLLPYHRNALYYLKVNFWYSFITFLTVSIAASLGAISPLFLTQLLTEILASPNDFNQQVIIWLVVSILGWLFFVIFITISQVMIRKLRIKMQKSIKDDFQNYISKISANDFKKIGNETFFNWFNTDIVNLAKSYTSFYDIVNALVAIISIVLTFVFLPSSNVIIAGAFILGLFVISVVPFFFTKMNKREVANQSKTYDKFFINVSKLLENLKYLKINFYLDKVINKVSASNHALFKADIKKDYVTLISDTVANITYLVYLVLFMGLVLGLIYIGNTTSNLPAYLIPGIALMSTVDNIFRSGKSEVLTLSNTYIQIKSRVAIINKWKEEFSKLEIHDEANKIEIKSISFANFKSPFVKTNKYSEFNFKLDDQVRKILILGKNGIGKSTILNSILKINEEYSGSIKINDQDISKISPETIYKSLSYIDSHNVVFDISIDENIALDFESQNQNKITVVKTVAKIDFELEKDQLASSLSTGQIQRIDIARNLYRGNKILLLDEAFANIDKKRAIEIEESLLANKEIRMINISHNISDELADKYDLVLKL</sequence>
<dbReference type="PROSITE" id="PS50929">
    <property type="entry name" value="ABC_TM1F"/>
    <property type="match status" value="1"/>
</dbReference>